<evidence type="ECO:0000313" key="1">
    <source>
        <dbReference type="EMBL" id="KAJ9574043.1"/>
    </source>
</evidence>
<reference evidence="1" key="1">
    <citation type="journal article" date="2023" name="IScience">
        <title>Live-bearing cockroach genome reveals convergent evolutionary mechanisms linked to viviparity in insects and beyond.</title>
        <authorList>
            <person name="Fouks B."/>
            <person name="Harrison M.C."/>
            <person name="Mikhailova A.A."/>
            <person name="Marchal E."/>
            <person name="English S."/>
            <person name="Carruthers M."/>
            <person name="Jennings E.C."/>
            <person name="Chiamaka E.L."/>
            <person name="Frigard R.A."/>
            <person name="Pippel M."/>
            <person name="Attardo G.M."/>
            <person name="Benoit J.B."/>
            <person name="Bornberg-Bauer E."/>
            <person name="Tobe S.S."/>
        </authorList>
    </citation>
    <scope>NUCLEOTIDE SEQUENCE</scope>
    <source>
        <strain evidence="1">Stay&amp;Tobe</strain>
    </source>
</reference>
<feature type="non-terminal residue" evidence="1">
    <location>
        <position position="1"/>
    </location>
</feature>
<feature type="non-terminal residue" evidence="1">
    <location>
        <position position="70"/>
    </location>
</feature>
<comment type="caution">
    <text evidence="1">The sequence shown here is derived from an EMBL/GenBank/DDBJ whole genome shotgun (WGS) entry which is preliminary data.</text>
</comment>
<evidence type="ECO:0000313" key="2">
    <source>
        <dbReference type="Proteomes" id="UP001233999"/>
    </source>
</evidence>
<organism evidence="1 2">
    <name type="scientific">Diploptera punctata</name>
    <name type="common">Pacific beetle cockroach</name>
    <dbReference type="NCBI Taxonomy" id="6984"/>
    <lineage>
        <taxon>Eukaryota</taxon>
        <taxon>Metazoa</taxon>
        <taxon>Ecdysozoa</taxon>
        <taxon>Arthropoda</taxon>
        <taxon>Hexapoda</taxon>
        <taxon>Insecta</taxon>
        <taxon>Pterygota</taxon>
        <taxon>Neoptera</taxon>
        <taxon>Polyneoptera</taxon>
        <taxon>Dictyoptera</taxon>
        <taxon>Blattodea</taxon>
        <taxon>Blaberoidea</taxon>
        <taxon>Blaberidae</taxon>
        <taxon>Diplopterinae</taxon>
        <taxon>Diploptera</taxon>
    </lineage>
</organism>
<proteinExistence type="predicted"/>
<keyword evidence="2" id="KW-1185">Reference proteome</keyword>
<sequence>NETCLRVTKRISRSFHSCLRGANSPEQDDPDDYENCFQFVERRKGVVRKLKIYHINAVYPPTADSEAREV</sequence>
<dbReference type="AlphaFoldDB" id="A0AAD7Z5V7"/>
<accession>A0AAD7Z5V7</accession>
<dbReference type="EMBL" id="JASPKZ010010657">
    <property type="protein sequence ID" value="KAJ9574043.1"/>
    <property type="molecule type" value="Genomic_DNA"/>
</dbReference>
<gene>
    <name evidence="1" type="ORF">L9F63_008569</name>
</gene>
<protein>
    <submittedName>
        <fullName evidence="1">Uncharacterized protein</fullName>
    </submittedName>
</protein>
<name>A0AAD7Z5V7_DIPPU</name>
<dbReference type="Proteomes" id="UP001233999">
    <property type="component" value="Unassembled WGS sequence"/>
</dbReference>
<reference evidence="1" key="2">
    <citation type="submission" date="2023-05" db="EMBL/GenBank/DDBJ databases">
        <authorList>
            <person name="Fouks B."/>
        </authorList>
    </citation>
    <scope>NUCLEOTIDE SEQUENCE</scope>
    <source>
        <strain evidence="1">Stay&amp;Tobe</strain>
        <tissue evidence="1">Testes</tissue>
    </source>
</reference>